<name>A0ABM8VYJ7_GIGMA</name>
<proteinExistence type="predicted"/>
<gene>
    <name evidence="1" type="ORF">GMARGA_LOCUS1162</name>
</gene>
<dbReference type="EMBL" id="CAJVQB010000277">
    <property type="protein sequence ID" value="CAG8479361.1"/>
    <property type="molecule type" value="Genomic_DNA"/>
</dbReference>
<reference evidence="1 2" key="1">
    <citation type="submission" date="2021-06" db="EMBL/GenBank/DDBJ databases">
        <authorList>
            <person name="Kallberg Y."/>
            <person name="Tangrot J."/>
            <person name="Rosling A."/>
        </authorList>
    </citation>
    <scope>NUCLEOTIDE SEQUENCE [LARGE SCALE GENOMIC DNA]</scope>
    <source>
        <strain evidence="1 2">120-4 pot B 10/14</strain>
    </source>
</reference>
<sequence length="71" mass="8554">MLTRYPLYTKANIEDINKEIELVYKNNYKIVIEEEDHKVLVRSDNKSNEEKINDKLEVPIEEEILYHTCEL</sequence>
<comment type="caution">
    <text evidence="1">The sequence shown here is derived from an EMBL/GenBank/DDBJ whole genome shotgun (WGS) entry which is preliminary data.</text>
</comment>
<protein>
    <submittedName>
        <fullName evidence="1">17601_t:CDS:1</fullName>
    </submittedName>
</protein>
<evidence type="ECO:0000313" key="1">
    <source>
        <dbReference type="EMBL" id="CAG8479361.1"/>
    </source>
</evidence>
<evidence type="ECO:0000313" key="2">
    <source>
        <dbReference type="Proteomes" id="UP000789901"/>
    </source>
</evidence>
<keyword evidence="2" id="KW-1185">Reference proteome</keyword>
<dbReference type="Proteomes" id="UP000789901">
    <property type="component" value="Unassembled WGS sequence"/>
</dbReference>
<organism evidence="1 2">
    <name type="scientific">Gigaspora margarita</name>
    <dbReference type="NCBI Taxonomy" id="4874"/>
    <lineage>
        <taxon>Eukaryota</taxon>
        <taxon>Fungi</taxon>
        <taxon>Fungi incertae sedis</taxon>
        <taxon>Mucoromycota</taxon>
        <taxon>Glomeromycotina</taxon>
        <taxon>Glomeromycetes</taxon>
        <taxon>Diversisporales</taxon>
        <taxon>Gigasporaceae</taxon>
        <taxon>Gigaspora</taxon>
    </lineage>
</organism>
<accession>A0ABM8VYJ7</accession>